<evidence type="ECO:0000256" key="1">
    <source>
        <dbReference type="SAM" id="MobiDB-lite"/>
    </source>
</evidence>
<name>A0A0E9UHP3_ANGAN</name>
<dbReference type="EMBL" id="GBXM01043208">
    <property type="protein sequence ID" value="JAH65369.1"/>
    <property type="molecule type" value="Transcribed_RNA"/>
</dbReference>
<feature type="region of interest" description="Disordered" evidence="1">
    <location>
        <begin position="1"/>
        <end position="23"/>
    </location>
</feature>
<protein>
    <submittedName>
        <fullName evidence="2">Uncharacterized protein</fullName>
    </submittedName>
</protein>
<reference evidence="2" key="2">
    <citation type="journal article" date="2015" name="Fish Shellfish Immunol.">
        <title>Early steps in the European eel (Anguilla anguilla)-Vibrio vulnificus interaction in the gills: Role of the RtxA13 toxin.</title>
        <authorList>
            <person name="Callol A."/>
            <person name="Pajuelo D."/>
            <person name="Ebbesson L."/>
            <person name="Teles M."/>
            <person name="MacKenzie S."/>
            <person name="Amaro C."/>
        </authorList>
    </citation>
    <scope>NUCLEOTIDE SEQUENCE</scope>
</reference>
<organism evidence="2">
    <name type="scientific">Anguilla anguilla</name>
    <name type="common">European freshwater eel</name>
    <name type="synonym">Muraena anguilla</name>
    <dbReference type="NCBI Taxonomy" id="7936"/>
    <lineage>
        <taxon>Eukaryota</taxon>
        <taxon>Metazoa</taxon>
        <taxon>Chordata</taxon>
        <taxon>Craniata</taxon>
        <taxon>Vertebrata</taxon>
        <taxon>Euteleostomi</taxon>
        <taxon>Actinopterygii</taxon>
        <taxon>Neopterygii</taxon>
        <taxon>Teleostei</taxon>
        <taxon>Anguilliformes</taxon>
        <taxon>Anguillidae</taxon>
        <taxon>Anguilla</taxon>
    </lineage>
</organism>
<dbReference type="AlphaFoldDB" id="A0A0E9UHP3"/>
<accession>A0A0E9UHP3</accession>
<sequence>MNGESTDLGVSPPDPAGYLGKVS</sequence>
<evidence type="ECO:0000313" key="2">
    <source>
        <dbReference type="EMBL" id="JAH65369.1"/>
    </source>
</evidence>
<proteinExistence type="predicted"/>
<reference evidence="2" key="1">
    <citation type="submission" date="2014-11" db="EMBL/GenBank/DDBJ databases">
        <authorList>
            <person name="Amaro Gonzalez C."/>
        </authorList>
    </citation>
    <scope>NUCLEOTIDE SEQUENCE</scope>
</reference>